<dbReference type="InterPro" id="IPR002401">
    <property type="entry name" value="Cyt_P450_E_grp-I"/>
</dbReference>
<organism evidence="7 8">
    <name type="scientific">Rhinocladiella mackenziei CBS 650.93</name>
    <dbReference type="NCBI Taxonomy" id="1442369"/>
    <lineage>
        <taxon>Eukaryota</taxon>
        <taxon>Fungi</taxon>
        <taxon>Dikarya</taxon>
        <taxon>Ascomycota</taxon>
        <taxon>Pezizomycotina</taxon>
        <taxon>Eurotiomycetes</taxon>
        <taxon>Chaetothyriomycetidae</taxon>
        <taxon>Chaetothyriales</taxon>
        <taxon>Herpotrichiellaceae</taxon>
        <taxon>Rhinocladiella</taxon>
    </lineage>
</organism>
<dbReference type="InterPro" id="IPR017972">
    <property type="entry name" value="Cyt_P450_CS"/>
</dbReference>
<dbReference type="Gene3D" id="1.10.630.10">
    <property type="entry name" value="Cytochrome P450"/>
    <property type="match status" value="1"/>
</dbReference>
<dbReference type="GO" id="GO:0020037">
    <property type="term" value="F:heme binding"/>
    <property type="evidence" value="ECO:0007669"/>
    <property type="project" value="InterPro"/>
</dbReference>
<dbReference type="OrthoDB" id="3934656at2759"/>
<keyword evidence="8" id="KW-1185">Reference proteome</keyword>
<dbReference type="VEuPathDB" id="FungiDB:Z518_08513"/>
<accession>A0A0D2FKW6</accession>
<feature type="binding site" description="axial binding residue" evidence="5">
    <location>
        <position position="465"/>
    </location>
    <ligand>
        <name>heme</name>
        <dbReference type="ChEBI" id="CHEBI:30413"/>
    </ligand>
    <ligandPart>
        <name>Fe</name>
        <dbReference type="ChEBI" id="CHEBI:18248"/>
    </ligandPart>
</feature>
<dbReference type="PANTHER" id="PTHR24305:SF180">
    <property type="entry name" value="P450, PUTATIVE (EUROFUNG)-RELATED"/>
    <property type="match status" value="1"/>
</dbReference>
<dbReference type="AlphaFoldDB" id="A0A0D2FKW6"/>
<evidence type="ECO:0000256" key="6">
    <source>
        <dbReference type="RuleBase" id="RU000461"/>
    </source>
</evidence>
<dbReference type="EMBL" id="KN847480">
    <property type="protein sequence ID" value="KIX02572.1"/>
    <property type="molecule type" value="Genomic_DNA"/>
</dbReference>
<dbReference type="PROSITE" id="PS00086">
    <property type="entry name" value="CYTOCHROME_P450"/>
    <property type="match status" value="1"/>
</dbReference>
<dbReference type="CDD" id="cd11060">
    <property type="entry name" value="CYP57A1-like"/>
    <property type="match status" value="1"/>
</dbReference>
<keyword evidence="6" id="KW-0503">Monooxygenase</keyword>
<gene>
    <name evidence="7" type="ORF">Z518_08513</name>
</gene>
<evidence type="ECO:0000313" key="8">
    <source>
        <dbReference type="Proteomes" id="UP000053617"/>
    </source>
</evidence>
<dbReference type="InterPro" id="IPR001128">
    <property type="entry name" value="Cyt_P450"/>
</dbReference>
<keyword evidence="3 6" id="KW-0560">Oxidoreductase</keyword>
<comment type="cofactor">
    <cofactor evidence="1 5">
        <name>heme</name>
        <dbReference type="ChEBI" id="CHEBI:30413"/>
    </cofactor>
</comment>
<proteinExistence type="inferred from homology"/>
<dbReference type="Pfam" id="PF00067">
    <property type="entry name" value="p450"/>
    <property type="match status" value="1"/>
</dbReference>
<dbReference type="InterPro" id="IPR036396">
    <property type="entry name" value="Cyt_P450_sf"/>
</dbReference>
<dbReference type="GO" id="GO:0005506">
    <property type="term" value="F:iron ion binding"/>
    <property type="evidence" value="ECO:0007669"/>
    <property type="project" value="InterPro"/>
</dbReference>
<sequence length="519" mass="58604">MAYTGIVSTLAVFGFVVLLLKLLSTAFASPLRKFDGPFAAKFTDFWRLIDTYRGRCDITQTKLHRKYGPAVRIGPNIISLSDPGMIKTVFNVKAPWKKSHMYNPNDVMVNGVRVSNIFGTTNEEWHTKAVRPIRQLYTMTNVRDFESLLDPVIARFTRTLEERFMDGENAGKPFDASEWVNYFAWDAMSEMTFSKPFGFITEGQDVGGFLSISERSLDYYASVSQVPVLDFVFDKNPVRRIGPPTFSWATDFAVQALGERLARRAVTAEEKSESKKADGKKEAKDFLDCFLEAKVTHPDFVDDNQVVNYLLINLLAGSDTTAISLGAIIYYTLKNPGVHKKLVDELHNATLSFPVAWSETLSLPYLKAVVRETLRIHSGVGLMLERIVPATGLTLPDGRYIPGGSVVGMNPWVVHRSEEYFGPNVDEFVPERWLPMAGETEEEFKKRETKMKEADLTFGHGTRICMGKNLSKLEADKVVATLFKYYDLALVDPNKPWTVKNSWFTYNKNINITIAKKKS</sequence>
<evidence type="ECO:0000256" key="3">
    <source>
        <dbReference type="ARBA" id="ARBA00023002"/>
    </source>
</evidence>
<dbReference type="PRINTS" id="PR00463">
    <property type="entry name" value="EP450I"/>
</dbReference>
<dbReference type="RefSeq" id="XP_013269708.1">
    <property type="nucleotide sequence ID" value="XM_013414254.1"/>
</dbReference>
<name>A0A0D2FKW6_9EURO</name>
<evidence type="ECO:0000256" key="5">
    <source>
        <dbReference type="PIRSR" id="PIRSR602401-1"/>
    </source>
</evidence>
<dbReference type="PRINTS" id="PR00385">
    <property type="entry name" value="P450"/>
</dbReference>
<dbReference type="HOGENOM" id="CLU_001570_14_0_1"/>
<dbReference type="PANTHER" id="PTHR24305">
    <property type="entry name" value="CYTOCHROME P450"/>
    <property type="match status" value="1"/>
</dbReference>
<reference evidence="7 8" key="1">
    <citation type="submission" date="2015-01" db="EMBL/GenBank/DDBJ databases">
        <title>The Genome Sequence of Rhinocladiella mackenzie CBS 650.93.</title>
        <authorList>
            <consortium name="The Broad Institute Genomics Platform"/>
            <person name="Cuomo C."/>
            <person name="de Hoog S."/>
            <person name="Gorbushina A."/>
            <person name="Stielow B."/>
            <person name="Teixiera M."/>
            <person name="Abouelleil A."/>
            <person name="Chapman S.B."/>
            <person name="Priest M."/>
            <person name="Young S.K."/>
            <person name="Wortman J."/>
            <person name="Nusbaum C."/>
            <person name="Birren B."/>
        </authorList>
    </citation>
    <scope>NUCLEOTIDE SEQUENCE [LARGE SCALE GENOMIC DNA]</scope>
    <source>
        <strain evidence="7 8">CBS 650.93</strain>
    </source>
</reference>
<dbReference type="GeneID" id="25296584"/>
<evidence type="ECO:0000256" key="2">
    <source>
        <dbReference type="ARBA" id="ARBA00022723"/>
    </source>
</evidence>
<dbReference type="SUPFAM" id="SSF48264">
    <property type="entry name" value="Cytochrome P450"/>
    <property type="match status" value="1"/>
</dbReference>
<dbReference type="Proteomes" id="UP000053617">
    <property type="component" value="Unassembled WGS sequence"/>
</dbReference>
<comment type="similarity">
    <text evidence="6">Belongs to the cytochrome P450 family.</text>
</comment>
<keyword evidence="2 5" id="KW-0479">Metal-binding</keyword>
<evidence type="ECO:0000256" key="1">
    <source>
        <dbReference type="ARBA" id="ARBA00001971"/>
    </source>
</evidence>
<keyword evidence="5 6" id="KW-0349">Heme</keyword>
<dbReference type="InterPro" id="IPR050121">
    <property type="entry name" value="Cytochrome_P450_monoxygenase"/>
</dbReference>
<protein>
    <submittedName>
        <fullName evidence="7">Uncharacterized protein</fullName>
    </submittedName>
</protein>
<dbReference type="GO" id="GO:0004497">
    <property type="term" value="F:monooxygenase activity"/>
    <property type="evidence" value="ECO:0007669"/>
    <property type="project" value="UniProtKB-KW"/>
</dbReference>
<dbReference type="GO" id="GO:0016705">
    <property type="term" value="F:oxidoreductase activity, acting on paired donors, with incorporation or reduction of molecular oxygen"/>
    <property type="evidence" value="ECO:0007669"/>
    <property type="project" value="InterPro"/>
</dbReference>
<keyword evidence="4 5" id="KW-0408">Iron</keyword>
<evidence type="ECO:0000313" key="7">
    <source>
        <dbReference type="EMBL" id="KIX02572.1"/>
    </source>
</evidence>
<dbReference type="STRING" id="1442369.A0A0D2FKW6"/>
<evidence type="ECO:0000256" key="4">
    <source>
        <dbReference type="ARBA" id="ARBA00023004"/>
    </source>
</evidence>